<evidence type="ECO:0000256" key="6">
    <source>
        <dbReference type="ARBA" id="ARBA00022729"/>
    </source>
</evidence>
<dbReference type="GeneID" id="20250364"/>
<reference evidence="11 12" key="1">
    <citation type="journal article" date="2013" name="Nature">
        <title>Insights into bilaterian evolution from three spiralian genomes.</title>
        <authorList>
            <person name="Simakov O."/>
            <person name="Marletaz F."/>
            <person name="Cho S.J."/>
            <person name="Edsinger-Gonzales E."/>
            <person name="Havlak P."/>
            <person name="Hellsten U."/>
            <person name="Kuo D.H."/>
            <person name="Larsson T."/>
            <person name="Lv J."/>
            <person name="Arendt D."/>
            <person name="Savage R."/>
            <person name="Osoegawa K."/>
            <person name="de Jong P."/>
            <person name="Grimwood J."/>
            <person name="Chapman J.A."/>
            <person name="Shapiro H."/>
            <person name="Aerts A."/>
            <person name="Otillar R.P."/>
            <person name="Terry A.Y."/>
            <person name="Boore J.L."/>
            <person name="Grigoriev I.V."/>
            <person name="Lindberg D.R."/>
            <person name="Seaver E.C."/>
            <person name="Weisblat D.A."/>
            <person name="Putnam N.H."/>
            <person name="Rokhsar D.S."/>
        </authorList>
    </citation>
    <scope>NUCLEOTIDE SEQUENCE [LARGE SCALE GENOMIC DNA]</scope>
</reference>
<dbReference type="AlphaFoldDB" id="V3ZDF0"/>
<dbReference type="OMA" id="QRYSEFY"/>
<dbReference type="HOGENOM" id="CLU_091827_3_0_1"/>
<feature type="domain" description="Reelin" evidence="10">
    <location>
        <begin position="15"/>
        <end position="169"/>
    </location>
</feature>
<dbReference type="Gene3D" id="2.60.40.4060">
    <property type="entry name" value="Reeler domain"/>
    <property type="match status" value="1"/>
</dbReference>
<dbReference type="InterPro" id="IPR002861">
    <property type="entry name" value="Reeler_dom"/>
</dbReference>
<evidence type="ECO:0000256" key="8">
    <source>
        <dbReference type="ARBA" id="ARBA00023022"/>
    </source>
</evidence>
<keyword evidence="8" id="KW-0044">Antibiotic</keyword>
<sequence>MLTLELLLTVISAMLCLIDSYPSGAPSSSCINLLPNHHGTASQPLPAPYTISINRDTYSPRTPLIVFGKPAFMAFLIQGQRKDTGDPAGEFVRLPANTKYLRCSNEQDSVTHSNPTPRNISQFVWNPPLDDVGEIVFKGTVARTKSFYYGGLESKSIKYVPGSSELFNL</sequence>
<dbReference type="PANTHER" id="PTHR45828">
    <property type="entry name" value="CYTOCHROME B561/FERRIC REDUCTASE TRANSMEMBRANE"/>
    <property type="match status" value="1"/>
</dbReference>
<feature type="signal peptide" evidence="9">
    <location>
        <begin position="1"/>
        <end position="20"/>
    </location>
</feature>
<evidence type="ECO:0000256" key="3">
    <source>
        <dbReference type="ARBA" id="ARBA00022525"/>
    </source>
</evidence>
<protein>
    <recommendedName>
        <fullName evidence="10">Reelin domain-containing protein</fullName>
    </recommendedName>
</protein>
<dbReference type="KEGG" id="lgi:LOTGIDRAFT_237149"/>
<evidence type="ECO:0000256" key="7">
    <source>
        <dbReference type="ARBA" id="ARBA00022859"/>
    </source>
</evidence>
<accession>V3ZDF0</accession>
<dbReference type="EMBL" id="KB204047">
    <property type="protein sequence ID" value="ESO82057.1"/>
    <property type="molecule type" value="Genomic_DNA"/>
</dbReference>
<keyword evidence="4" id="KW-0929">Antimicrobial</keyword>
<evidence type="ECO:0000259" key="10">
    <source>
        <dbReference type="PROSITE" id="PS51019"/>
    </source>
</evidence>
<dbReference type="STRING" id="225164.V3ZDF0"/>
<dbReference type="PROSITE" id="PS51019">
    <property type="entry name" value="REELIN"/>
    <property type="match status" value="1"/>
</dbReference>
<proteinExistence type="inferred from homology"/>
<dbReference type="GO" id="GO:0016020">
    <property type="term" value="C:membrane"/>
    <property type="evidence" value="ECO:0007669"/>
    <property type="project" value="TreeGrafter"/>
</dbReference>
<evidence type="ECO:0000313" key="12">
    <source>
        <dbReference type="Proteomes" id="UP000030746"/>
    </source>
</evidence>
<evidence type="ECO:0000256" key="2">
    <source>
        <dbReference type="ARBA" id="ARBA00008501"/>
    </source>
</evidence>
<dbReference type="Pfam" id="PF02014">
    <property type="entry name" value="Reeler"/>
    <property type="match status" value="1"/>
</dbReference>
<evidence type="ECO:0000256" key="1">
    <source>
        <dbReference type="ARBA" id="ARBA00004613"/>
    </source>
</evidence>
<comment type="subcellular location">
    <subcellularLocation>
        <location evidence="1">Secreted</location>
    </subcellularLocation>
</comment>
<keyword evidence="3" id="KW-0964">Secreted</keyword>
<dbReference type="CTD" id="20250364"/>
<dbReference type="PANTHER" id="PTHR45828:SF9">
    <property type="entry name" value="CELL WALL INTEGRITY AND STRESS RESPONSE COMPONENT 4-LIKE-RELATED"/>
    <property type="match status" value="1"/>
</dbReference>
<feature type="chain" id="PRO_5004715194" description="Reelin domain-containing protein" evidence="9">
    <location>
        <begin position="21"/>
        <end position="169"/>
    </location>
</feature>
<dbReference type="RefSeq" id="XP_009067223.1">
    <property type="nucleotide sequence ID" value="XM_009068975.1"/>
</dbReference>
<evidence type="ECO:0000256" key="5">
    <source>
        <dbReference type="ARBA" id="ARBA00022588"/>
    </source>
</evidence>
<keyword evidence="7" id="KW-0391">Immunity</keyword>
<comment type="similarity">
    <text evidence="2">Belongs to the insect defense protein family.</text>
</comment>
<keyword evidence="5" id="KW-0399">Innate immunity</keyword>
<dbReference type="CDD" id="cd08544">
    <property type="entry name" value="Reeler"/>
    <property type="match status" value="1"/>
</dbReference>
<organism evidence="11 12">
    <name type="scientific">Lottia gigantea</name>
    <name type="common">Giant owl limpet</name>
    <dbReference type="NCBI Taxonomy" id="225164"/>
    <lineage>
        <taxon>Eukaryota</taxon>
        <taxon>Metazoa</taxon>
        <taxon>Spiralia</taxon>
        <taxon>Lophotrochozoa</taxon>
        <taxon>Mollusca</taxon>
        <taxon>Gastropoda</taxon>
        <taxon>Patellogastropoda</taxon>
        <taxon>Lottioidea</taxon>
        <taxon>Lottiidae</taxon>
        <taxon>Lottia</taxon>
    </lineage>
</organism>
<dbReference type="InterPro" id="IPR042307">
    <property type="entry name" value="Reeler_sf"/>
</dbReference>
<dbReference type="GO" id="GO:0005576">
    <property type="term" value="C:extracellular region"/>
    <property type="evidence" value="ECO:0007669"/>
    <property type="project" value="UniProtKB-SubCell"/>
</dbReference>
<dbReference type="Proteomes" id="UP000030746">
    <property type="component" value="Unassembled WGS sequence"/>
</dbReference>
<keyword evidence="12" id="KW-1185">Reference proteome</keyword>
<keyword evidence="6 9" id="KW-0732">Signal</keyword>
<name>V3ZDF0_LOTGI</name>
<dbReference type="OrthoDB" id="6418377at2759"/>
<gene>
    <name evidence="11" type="ORF">LOTGIDRAFT_237149</name>
</gene>
<dbReference type="GO" id="GO:0042742">
    <property type="term" value="P:defense response to bacterium"/>
    <property type="evidence" value="ECO:0007669"/>
    <property type="project" value="UniProtKB-KW"/>
</dbReference>
<dbReference type="GO" id="GO:0045087">
    <property type="term" value="P:innate immune response"/>
    <property type="evidence" value="ECO:0007669"/>
    <property type="project" value="UniProtKB-KW"/>
</dbReference>
<evidence type="ECO:0000256" key="9">
    <source>
        <dbReference type="SAM" id="SignalP"/>
    </source>
</evidence>
<evidence type="ECO:0000256" key="4">
    <source>
        <dbReference type="ARBA" id="ARBA00022529"/>
    </source>
</evidence>
<dbReference type="InterPro" id="IPR051237">
    <property type="entry name" value="Ferric-chelate_Red/DefProt"/>
</dbReference>
<evidence type="ECO:0000313" key="11">
    <source>
        <dbReference type="EMBL" id="ESO82057.1"/>
    </source>
</evidence>